<gene>
    <name evidence="3" type="primary">LOC108567895</name>
</gene>
<accession>A0ABM1NBA1</accession>
<organism evidence="2 3">
    <name type="scientific">Nicrophorus vespilloides</name>
    <name type="common">Boreal carrion beetle</name>
    <dbReference type="NCBI Taxonomy" id="110193"/>
    <lineage>
        <taxon>Eukaryota</taxon>
        <taxon>Metazoa</taxon>
        <taxon>Ecdysozoa</taxon>
        <taxon>Arthropoda</taxon>
        <taxon>Hexapoda</taxon>
        <taxon>Insecta</taxon>
        <taxon>Pterygota</taxon>
        <taxon>Neoptera</taxon>
        <taxon>Endopterygota</taxon>
        <taxon>Coleoptera</taxon>
        <taxon>Polyphaga</taxon>
        <taxon>Staphyliniformia</taxon>
        <taxon>Silphidae</taxon>
        <taxon>Nicrophorinae</taxon>
        <taxon>Nicrophorus</taxon>
    </lineage>
</organism>
<feature type="chain" id="PRO_5046808718" evidence="1">
    <location>
        <begin position="19"/>
        <end position="177"/>
    </location>
</feature>
<proteinExistence type="predicted"/>
<name>A0ABM1NBA1_NICVS</name>
<feature type="signal peptide" evidence="1">
    <location>
        <begin position="1"/>
        <end position="18"/>
    </location>
</feature>
<sequence>MISLEFIVLLCTLQIINGDNLQDALTCIEPSFSCNQHDKNVVNLNGSVIRCEAGKQCNSEYLLPCDPCIDIPPKCENAFFCNENDLSKFYTDSGEFKCENGYICNAKYEHHCEPCVKKTCKPKYPWTCIKENLFIMNDSFHKCPEGTFCNKLDKYPCTPCISSYRERHYARRLSFYK</sequence>
<evidence type="ECO:0000313" key="2">
    <source>
        <dbReference type="Proteomes" id="UP000695000"/>
    </source>
</evidence>
<dbReference type="Proteomes" id="UP000695000">
    <property type="component" value="Unplaced"/>
</dbReference>
<keyword evidence="2" id="KW-1185">Reference proteome</keyword>
<dbReference type="RefSeq" id="XP_017784101.1">
    <property type="nucleotide sequence ID" value="XM_017928612.1"/>
</dbReference>
<dbReference type="GeneID" id="108567895"/>
<evidence type="ECO:0000256" key="1">
    <source>
        <dbReference type="SAM" id="SignalP"/>
    </source>
</evidence>
<protein>
    <submittedName>
        <fullName evidence="3">Uncharacterized protein LOC108567895</fullName>
    </submittedName>
</protein>
<keyword evidence="1" id="KW-0732">Signal</keyword>
<reference evidence="3" key="1">
    <citation type="submission" date="2025-08" db="UniProtKB">
        <authorList>
            <consortium name="RefSeq"/>
        </authorList>
    </citation>
    <scope>IDENTIFICATION</scope>
    <source>
        <tissue evidence="3">Whole Larva</tissue>
    </source>
</reference>
<evidence type="ECO:0000313" key="3">
    <source>
        <dbReference type="RefSeq" id="XP_017784101.1"/>
    </source>
</evidence>